<name>A0A8H3X0B0_GIGMA</name>
<evidence type="ECO:0000256" key="1">
    <source>
        <dbReference type="SAM" id="MobiDB-lite"/>
    </source>
</evidence>
<dbReference type="GO" id="GO:0004525">
    <property type="term" value="F:ribonuclease III activity"/>
    <property type="evidence" value="ECO:0007669"/>
    <property type="project" value="InterPro"/>
</dbReference>
<dbReference type="AlphaFoldDB" id="A0A8H3X0B0"/>
<reference evidence="2 3" key="1">
    <citation type="journal article" date="2019" name="Environ. Microbiol.">
        <title>At the nexus of three kingdoms: the genome of the mycorrhizal fungus Gigaspora margarita provides insights into plant, endobacterial and fungal interactions.</title>
        <authorList>
            <person name="Venice F."/>
            <person name="Ghignone S."/>
            <person name="Salvioli di Fossalunga A."/>
            <person name="Amselem J."/>
            <person name="Novero M."/>
            <person name="Xianan X."/>
            <person name="Sedzielewska Toro K."/>
            <person name="Morin E."/>
            <person name="Lipzen A."/>
            <person name="Grigoriev I.V."/>
            <person name="Henrissat B."/>
            <person name="Martin F.M."/>
            <person name="Bonfante P."/>
        </authorList>
    </citation>
    <scope>NUCLEOTIDE SEQUENCE [LARGE SCALE GENOMIC DNA]</scope>
    <source>
        <strain evidence="2 3">BEG34</strain>
    </source>
</reference>
<dbReference type="InterPro" id="IPR036389">
    <property type="entry name" value="RNase_III_sf"/>
</dbReference>
<accession>A0A8H3X0B0</accession>
<feature type="region of interest" description="Disordered" evidence="1">
    <location>
        <begin position="252"/>
        <end position="272"/>
    </location>
</feature>
<feature type="compositionally biased region" description="Polar residues" evidence="1">
    <location>
        <begin position="257"/>
        <end position="272"/>
    </location>
</feature>
<evidence type="ECO:0008006" key="4">
    <source>
        <dbReference type="Google" id="ProtNLM"/>
    </source>
</evidence>
<keyword evidence="3" id="KW-1185">Reference proteome</keyword>
<comment type="caution">
    <text evidence="2">The sequence shown here is derived from an EMBL/GenBank/DDBJ whole genome shotgun (WGS) entry which is preliminary data.</text>
</comment>
<gene>
    <name evidence="2" type="ORF">F8M41_012100</name>
</gene>
<dbReference type="EMBL" id="WTPW01002466">
    <property type="protein sequence ID" value="KAF0381424.1"/>
    <property type="molecule type" value="Genomic_DNA"/>
</dbReference>
<dbReference type="OrthoDB" id="2359159at2759"/>
<protein>
    <recommendedName>
        <fullName evidence="4">RNase III domain-containing protein</fullName>
    </recommendedName>
</protein>
<proteinExistence type="predicted"/>
<evidence type="ECO:0000313" key="2">
    <source>
        <dbReference type="EMBL" id="KAF0381424.1"/>
    </source>
</evidence>
<sequence>MNFISLFKEITGEDFGGISCEELTRLEPTCLPLHMNSVGGDSLSIFQKCLDVCNRSPEDFSEIRSYLNKPKMDLLLSCILAAAFPSDLNQSPSEQTLVGLHQDKNTQVQTKSTKQQTTTICTGFNSDSLTSLSKQNTFRSTATVIRDQSKNDALESTSIYKIQTTVDNSDMIKCVGKNSVTNLNRDMYNPSNIPSSINDTNNVNIKNKNIDSLNQTSELFEERNSNLMSTDVSGIHDGSDDRNGDRIIVWKRPLDRAQNNSPDDNDANQNSCSMNLHANAKSATKNLGTYTEQQTVGQQPRIDDTFIFDANISTMIPNYNDRRLLNVSEDYFKEIFYPTLQKFIELVCYGNILIQFYATLEAEKIIPNDANVDLFRPIVQYCVSDPILGMLAKSLHLHEKFTLPIDVNETTHANYVRAFVGGYYMIAGHNEAHMLIKQLLFNLLKKSVSEVSRFTIGEKLNLSEISECFNFNVYSPSDEPAILAGTAPELFFRWTLAHYHSIPQYNCTRVDGLNLATVYIDKNIYAESFDSDWNIAVGNAFRNAYQKSGLPSFIKEYYVKKLPYHIESTVTASTSSNSFKTI</sequence>
<organism evidence="2 3">
    <name type="scientific">Gigaspora margarita</name>
    <dbReference type="NCBI Taxonomy" id="4874"/>
    <lineage>
        <taxon>Eukaryota</taxon>
        <taxon>Fungi</taxon>
        <taxon>Fungi incertae sedis</taxon>
        <taxon>Mucoromycota</taxon>
        <taxon>Glomeromycotina</taxon>
        <taxon>Glomeromycetes</taxon>
        <taxon>Diversisporales</taxon>
        <taxon>Gigasporaceae</taxon>
        <taxon>Gigaspora</taxon>
    </lineage>
</organism>
<dbReference type="GO" id="GO:0006396">
    <property type="term" value="P:RNA processing"/>
    <property type="evidence" value="ECO:0007669"/>
    <property type="project" value="InterPro"/>
</dbReference>
<evidence type="ECO:0000313" key="3">
    <source>
        <dbReference type="Proteomes" id="UP000439903"/>
    </source>
</evidence>
<dbReference type="SUPFAM" id="SSF69065">
    <property type="entry name" value="RNase III domain-like"/>
    <property type="match status" value="1"/>
</dbReference>
<dbReference type="Proteomes" id="UP000439903">
    <property type="component" value="Unassembled WGS sequence"/>
</dbReference>